<keyword evidence="2" id="KW-1185">Reference proteome</keyword>
<reference evidence="2" key="1">
    <citation type="submission" date="2013-02" db="EMBL/GenBank/DDBJ databases">
        <authorList>
            <person name="Hughes D."/>
        </authorList>
    </citation>
    <scope>NUCLEOTIDE SEQUENCE</scope>
    <source>
        <strain>Durham</strain>
        <strain evidence="2">NC isolate 2 -- Noor lab</strain>
    </source>
</reference>
<sequence length="34" mass="4124">MLKYYRKYHQQHRHLMLSQNARKAISAVVPQTLL</sequence>
<accession>T1H2M3</accession>
<dbReference type="AlphaFoldDB" id="T1H2M3"/>
<dbReference type="EMBL" id="CAQQ02124243">
    <property type="status" value="NOT_ANNOTATED_CDS"/>
    <property type="molecule type" value="Genomic_DNA"/>
</dbReference>
<evidence type="ECO:0000313" key="2">
    <source>
        <dbReference type="Proteomes" id="UP000015102"/>
    </source>
</evidence>
<reference evidence="1" key="2">
    <citation type="submission" date="2015-06" db="UniProtKB">
        <authorList>
            <consortium name="EnsemblMetazoa"/>
        </authorList>
    </citation>
    <scope>IDENTIFICATION</scope>
</reference>
<dbReference type="HOGENOM" id="CLU_3377604_0_0_1"/>
<protein>
    <submittedName>
        <fullName evidence="1">Uncharacterized protein</fullName>
    </submittedName>
</protein>
<organism evidence="1 2">
    <name type="scientific">Megaselia scalaris</name>
    <name type="common">Humpbacked fly</name>
    <name type="synonym">Phora scalaris</name>
    <dbReference type="NCBI Taxonomy" id="36166"/>
    <lineage>
        <taxon>Eukaryota</taxon>
        <taxon>Metazoa</taxon>
        <taxon>Ecdysozoa</taxon>
        <taxon>Arthropoda</taxon>
        <taxon>Hexapoda</taxon>
        <taxon>Insecta</taxon>
        <taxon>Pterygota</taxon>
        <taxon>Neoptera</taxon>
        <taxon>Endopterygota</taxon>
        <taxon>Diptera</taxon>
        <taxon>Brachycera</taxon>
        <taxon>Muscomorpha</taxon>
        <taxon>Platypezoidea</taxon>
        <taxon>Phoridae</taxon>
        <taxon>Megaseliini</taxon>
        <taxon>Megaselia</taxon>
    </lineage>
</organism>
<dbReference type="EnsemblMetazoa" id="MESCA010473-RA">
    <property type="protein sequence ID" value="MESCA010473-PA"/>
    <property type="gene ID" value="MESCA010473"/>
</dbReference>
<name>T1H2M3_MEGSC</name>
<proteinExistence type="predicted"/>
<dbReference type="EMBL" id="CAQQ02124242">
    <property type="status" value="NOT_ANNOTATED_CDS"/>
    <property type="molecule type" value="Genomic_DNA"/>
</dbReference>
<dbReference type="Proteomes" id="UP000015102">
    <property type="component" value="Unassembled WGS sequence"/>
</dbReference>
<evidence type="ECO:0000313" key="1">
    <source>
        <dbReference type="EnsemblMetazoa" id="MESCA010473-PA"/>
    </source>
</evidence>